<evidence type="ECO:0000313" key="2">
    <source>
        <dbReference type="Proteomes" id="UP000479000"/>
    </source>
</evidence>
<gene>
    <name evidence="1" type="ORF">NTEN_LOCUS18004</name>
</gene>
<dbReference type="EMBL" id="CADCXU010026599">
    <property type="protein sequence ID" value="CAB0013393.1"/>
    <property type="molecule type" value="Genomic_DNA"/>
</dbReference>
<protein>
    <submittedName>
        <fullName evidence="1">Uncharacterized protein</fullName>
    </submittedName>
</protein>
<name>A0A6H5H7G6_9HEMI</name>
<evidence type="ECO:0000313" key="1">
    <source>
        <dbReference type="EMBL" id="CAB0013393.1"/>
    </source>
</evidence>
<organism evidence="1 2">
    <name type="scientific">Nesidiocoris tenuis</name>
    <dbReference type="NCBI Taxonomy" id="355587"/>
    <lineage>
        <taxon>Eukaryota</taxon>
        <taxon>Metazoa</taxon>
        <taxon>Ecdysozoa</taxon>
        <taxon>Arthropoda</taxon>
        <taxon>Hexapoda</taxon>
        <taxon>Insecta</taxon>
        <taxon>Pterygota</taxon>
        <taxon>Neoptera</taxon>
        <taxon>Paraneoptera</taxon>
        <taxon>Hemiptera</taxon>
        <taxon>Heteroptera</taxon>
        <taxon>Panheteroptera</taxon>
        <taxon>Cimicomorpha</taxon>
        <taxon>Miridae</taxon>
        <taxon>Dicyphina</taxon>
        <taxon>Nesidiocoris</taxon>
    </lineage>
</organism>
<dbReference type="Proteomes" id="UP000479000">
    <property type="component" value="Unassembled WGS sequence"/>
</dbReference>
<proteinExistence type="predicted"/>
<sequence>MRVFTDLCEISKDSKLVFEPSSAVEIFNGKPAITNRRPLRFGRPPPPADLSRRRVPPPVVFASECGASGIDPSEASSLSLFVAVVPLSLLTRFYNSFFSTPTTESQAKARGIWKRLYAGRLRSSARSPPDPVSNAVKGEAKFLKFFFCGLESIPLSPDEENIIFRKLGGRDRAFPKALTLIFD</sequence>
<reference evidence="1 2" key="1">
    <citation type="submission" date="2020-02" db="EMBL/GenBank/DDBJ databases">
        <authorList>
            <person name="Ferguson B K."/>
        </authorList>
    </citation>
    <scope>NUCLEOTIDE SEQUENCE [LARGE SCALE GENOMIC DNA]</scope>
</reference>
<accession>A0A6H5H7G6</accession>
<dbReference type="AlphaFoldDB" id="A0A6H5H7G6"/>
<keyword evidence="2" id="KW-1185">Reference proteome</keyword>